<dbReference type="InterPro" id="IPR011051">
    <property type="entry name" value="RmlC_Cupin_sf"/>
</dbReference>
<accession>A0ABW8K610</accession>
<dbReference type="EMBL" id="JADIKD010000009">
    <property type="protein sequence ID" value="MFK2917377.1"/>
    <property type="molecule type" value="Genomic_DNA"/>
</dbReference>
<evidence type="ECO:0000313" key="6">
    <source>
        <dbReference type="Proteomes" id="UP001620408"/>
    </source>
</evidence>
<dbReference type="InterPro" id="IPR012093">
    <property type="entry name" value="Pirin"/>
</dbReference>
<proteinExistence type="inferred from homology"/>
<dbReference type="Proteomes" id="UP001620408">
    <property type="component" value="Unassembled WGS sequence"/>
</dbReference>
<reference evidence="5 6" key="1">
    <citation type="submission" date="2020-10" db="EMBL/GenBank/DDBJ databases">
        <title>Phylogeny of dyella-like bacteria.</title>
        <authorList>
            <person name="Fu J."/>
        </authorList>
    </citation>
    <scope>NUCLEOTIDE SEQUENCE [LARGE SCALE GENOMIC DNA]</scope>
    <source>
        <strain evidence="5 6">BB4</strain>
    </source>
</reference>
<evidence type="ECO:0000259" key="4">
    <source>
        <dbReference type="Pfam" id="PF05726"/>
    </source>
</evidence>
<name>A0ABW8K610_9GAMM</name>
<evidence type="ECO:0000313" key="5">
    <source>
        <dbReference type="EMBL" id="MFK2917377.1"/>
    </source>
</evidence>
<dbReference type="SUPFAM" id="SSF51182">
    <property type="entry name" value="RmlC-like cupins"/>
    <property type="match status" value="1"/>
</dbReference>
<dbReference type="Pfam" id="PF02678">
    <property type="entry name" value="Pirin"/>
    <property type="match status" value="1"/>
</dbReference>
<dbReference type="RefSeq" id="WP_379985178.1">
    <property type="nucleotide sequence ID" value="NZ_JADIKD010000009.1"/>
</dbReference>
<dbReference type="PIRSF" id="PIRSF006232">
    <property type="entry name" value="Pirin"/>
    <property type="match status" value="1"/>
</dbReference>
<organism evidence="5 6">
    <name type="scientific">Dyella koreensis</name>
    <dbReference type="NCBI Taxonomy" id="311235"/>
    <lineage>
        <taxon>Bacteria</taxon>
        <taxon>Pseudomonadati</taxon>
        <taxon>Pseudomonadota</taxon>
        <taxon>Gammaproteobacteria</taxon>
        <taxon>Lysobacterales</taxon>
        <taxon>Rhodanobacteraceae</taxon>
        <taxon>Dyella</taxon>
    </lineage>
</organism>
<dbReference type="PANTHER" id="PTHR13903">
    <property type="entry name" value="PIRIN-RELATED"/>
    <property type="match status" value="1"/>
</dbReference>
<keyword evidence="6" id="KW-1185">Reference proteome</keyword>
<comment type="similarity">
    <text evidence="1 2">Belongs to the pirin family.</text>
</comment>
<sequence length="305" mass="32626">MSTSILTPSGLRFSCAVTREPHAVGTHCHIRQFRHTDFEQAMSPLVLADHFVMTGPTFELHPHAGMSAVTVLFEETVGWMSSHDSVHNDHRIEPGDLHWTLAGKGIVHTQQPEGTHARLDGLQLFVNLPKRLKRTEPATMLIQANDVPVIEEPGVRLRVLAGSLGGKTSPLPTPEPILIVDGRLDADACANLPLPAGWNLWLYARDGDLSALGLGAAEDNKSVELPSGAAAAISAEAAGTVQVRASASEVKLGVRFVAIAGPAINEPIVQKGPFVMNSLEEIEQVTTDYHAGRFGTVKPFTSGTP</sequence>
<dbReference type="PANTHER" id="PTHR13903:SF8">
    <property type="entry name" value="PIRIN"/>
    <property type="match status" value="1"/>
</dbReference>
<evidence type="ECO:0000256" key="1">
    <source>
        <dbReference type="ARBA" id="ARBA00008416"/>
    </source>
</evidence>
<dbReference type="InterPro" id="IPR008778">
    <property type="entry name" value="Pirin_C_dom"/>
</dbReference>
<feature type="domain" description="Pirin N-terminal" evidence="3">
    <location>
        <begin position="32"/>
        <end position="126"/>
    </location>
</feature>
<evidence type="ECO:0000256" key="2">
    <source>
        <dbReference type="RuleBase" id="RU003457"/>
    </source>
</evidence>
<dbReference type="InterPro" id="IPR003829">
    <property type="entry name" value="Pirin_N_dom"/>
</dbReference>
<protein>
    <submittedName>
        <fullName evidence="5">Pirin family protein</fullName>
    </submittedName>
</protein>
<dbReference type="Gene3D" id="2.60.120.10">
    <property type="entry name" value="Jelly Rolls"/>
    <property type="match status" value="2"/>
</dbReference>
<dbReference type="Pfam" id="PF05726">
    <property type="entry name" value="Pirin_C"/>
    <property type="match status" value="1"/>
</dbReference>
<feature type="domain" description="Pirin C-terminal" evidence="4">
    <location>
        <begin position="180"/>
        <end position="295"/>
    </location>
</feature>
<dbReference type="InterPro" id="IPR014710">
    <property type="entry name" value="RmlC-like_jellyroll"/>
</dbReference>
<comment type="caution">
    <text evidence="5">The sequence shown here is derived from an EMBL/GenBank/DDBJ whole genome shotgun (WGS) entry which is preliminary data.</text>
</comment>
<evidence type="ECO:0000259" key="3">
    <source>
        <dbReference type="Pfam" id="PF02678"/>
    </source>
</evidence>
<gene>
    <name evidence="5" type="ORF">ISS97_08885</name>
</gene>
<dbReference type="CDD" id="cd02247">
    <property type="entry name" value="cupin_pirin_C"/>
    <property type="match status" value="1"/>
</dbReference>